<dbReference type="Proteomes" id="UP000031535">
    <property type="component" value="Unassembled WGS sequence"/>
</dbReference>
<evidence type="ECO:0000313" key="2">
    <source>
        <dbReference type="Proteomes" id="UP000031535"/>
    </source>
</evidence>
<dbReference type="AlphaFoldDB" id="A0A0C2I5Q1"/>
<dbReference type="PANTHER" id="PTHR48228:SF5">
    <property type="entry name" value="ALPHA-METHYLACYL-COA RACEMASE"/>
    <property type="match status" value="1"/>
</dbReference>
<dbReference type="RefSeq" id="WP_040070119.1">
    <property type="nucleotide sequence ID" value="NZ_JXDG01000054.1"/>
</dbReference>
<dbReference type="EMBL" id="JXDG01000054">
    <property type="protein sequence ID" value="KIH82270.1"/>
    <property type="molecule type" value="Genomic_DNA"/>
</dbReference>
<dbReference type="InterPro" id="IPR050509">
    <property type="entry name" value="CoA-transferase_III"/>
</dbReference>
<proteinExistence type="predicted"/>
<protein>
    <submittedName>
        <fullName evidence="1">Alpha-methylacyl-CoA racemase</fullName>
    </submittedName>
</protein>
<comment type="caution">
    <text evidence="1">The sequence shown here is derived from an EMBL/GenBank/DDBJ whole genome shotgun (WGS) entry which is preliminary data.</text>
</comment>
<dbReference type="Gene3D" id="3.40.50.10540">
    <property type="entry name" value="Crotonobetainyl-coa:carnitine coa-transferase, domain 1"/>
    <property type="match status" value="1"/>
</dbReference>
<dbReference type="InterPro" id="IPR044855">
    <property type="entry name" value="CoA-Trfase_III_dom3_sf"/>
</dbReference>
<dbReference type="PANTHER" id="PTHR48228">
    <property type="entry name" value="SUCCINYL-COA--D-CITRAMALATE COA-TRANSFERASE"/>
    <property type="match status" value="1"/>
</dbReference>
<keyword evidence="2" id="KW-1185">Reference proteome</keyword>
<organism evidence="1 2">
    <name type="scientific">Pseudomonas batumici</name>
    <dbReference type="NCBI Taxonomy" id="226910"/>
    <lineage>
        <taxon>Bacteria</taxon>
        <taxon>Pseudomonadati</taxon>
        <taxon>Pseudomonadota</taxon>
        <taxon>Gammaproteobacteria</taxon>
        <taxon>Pseudomonadales</taxon>
        <taxon>Pseudomonadaceae</taxon>
        <taxon>Pseudomonas</taxon>
    </lineage>
</organism>
<dbReference type="OrthoDB" id="9058532at2"/>
<dbReference type="Gene3D" id="3.30.1540.10">
    <property type="entry name" value="formyl-coa transferase, domain 3"/>
    <property type="match status" value="1"/>
</dbReference>
<dbReference type="Pfam" id="PF02515">
    <property type="entry name" value="CoA_transf_3"/>
    <property type="match status" value="1"/>
</dbReference>
<gene>
    <name evidence="1" type="ORF">UCMB321_3946</name>
</gene>
<evidence type="ECO:0000313" key="1">
    <source>
        <dbReference type="EMBL" id="KIH82270.1"/>
    </source>
</evidence>
<dbReference type="PATRIC" id="fig|226910.6.peg.3938"/>
<dbReference type="STRING" id="226910.UCMB321_3946"/>
<accession>A0A0C2I5Q1</accession>
<dbReference type="GO" id="GO:0003824">
    <property type="term" value="F:catalytic activity"/>
    <property type="evidence" value="ECO:0007669"/>
    <property type="project" value="InterPro"/>
</dbReference>
<dbReference type="InterPro" id="IPR023606">
    <property type="entry name" value="CoA-Trfase_III_dom_1_sf"/>
</dbReference>
<dbReference type="SUPFAM" id="SSF89796">
    <property type="entry name" value="CoA-transferase family III (CaiB/BaiF)"/>
    <property type="match status" value="1"/>
</dbReference>
<name>A0A0C2I5Q1_9PSED</name>
<reference evidence="1 2" key="1">
    <citation type="submission" date="2015-01" db="EMBL/GenBank/DDBJ databases">
        <title>Complete genome of Pseudomonas batumici UCM B-321 producer of the batumin antibiotic with strong antistaphilococcal and potential anticancer activity.</title>
        <authorList>
            <person name="Klochko V.V."/>
            <person name="Zelena L.B."/>
            <person name="Elena K.A."/>
            <person name="Reva O.N."/>
        </authorList>
    </citation>
    <scope>NUCLEOTIDE SEQUENCE [LARGE SCALE GENOMIC DNA]</scope>
    <source>
        <strain evidence="1 2">UCM B-321</strain>
    </source>
</reference>
<sequence length="393" mass="42063">MQGPLASLKVLDFSTLLPGPFASLLLADMGAQVLRIESPARPDLLRELPPHDRDVSASHAWLNRNKRSLALDLKQAEAVAVIHRLVREHDIVLEQFRPGVMDRLGLGYEALKAINPGLIYVSISGYGQTGPYRDRAGHDINYLALSGLASYTGRREGGPLPLAMQVADVAGGSLHGVIGLLAAVIARQQTGLGQYVDVSMTDCAFSLNAMAGAGFLACGVTPAPEAQMLNGGSFYDYYRSREGRWFSVGSLEPGFMGQLCEALKRPELAASGLSSKPEEQQALKQALQVEFEQRDFAELCSLFAALDACVEPVLSLGEAVGHPQLQARQVVAQVPRGDGSTQAQMACPLKFSGGLPAPRHIGARLGEHGDEVLRELGYSLEQIDQLRTAGVIG</sequence>
<dbReference type="InterPro" id="IPR003673">
    <property type="entry name" value="CoA-Trfase_fam_III"/>
</dbReference>